<keyword evidence="2" id="KW-0614">Plasmid</keyword>
<dbReference type="AlphaFoldDB" id="A0A023X860"/>
<gene>
    <name evidence="2" type="ORF">RradSPS_3118</name>
</gene>
<dbReference type="HOGENOM" id="CLU_2438942_0_0_11"/>
<name>A0A023X860_RUBRA</name>
<organism evidence="2 3">
    <name type="scientific">Rubrobacter radiotolerans</name>
    <name type="common">Arthrobacter radiotolerans</name>
    <dbReference type="NCBI Taxonomy" id="42256"/>
    <lineage>
        <taxon>Bacteria</taxon>
        <taxon>Bacillati</taxon>
        <taxon>Actinomycetota</taxon>
        <taxon>Rubrobacteria</taxon>
        <taxon>Rubrobacterales</taxon>
        <taxon>Rubrobacteraceae</taxon>
        <taxon>Rubrobacter</taxon>
    </lineage>
</organism>
<dbReference type="Proteomes" id="UP000025229">
    <property type="component" value="Plasmid 3"/>
</dbReference>
<dbReference type="EMBL" id="CP007517">
    <property type="protein sequence ID" value="AHY48401.1"/>
    <property type="molecule type" value="Genomic_DNA"/>
</dbReference>
<feature type="compositionally biased region" description="Basic and acidic residues" evidence="1">
    <location>
        <begin position="1"/>
        <end position="10"/>
    </location>
</feature>
<proteinExistence type="predicted"/>
<protein>
    <submittedName>
        <fullName evidence="2">Uncharacterized protein</fullName>
    </submittedName>
</protein>
<reference evidence="2 3" key="1">
    <citation type="submission" date="2014-03" db="EMBL/GenBank/DDBJ databases">
        <title>Complete genome sequence of the Radio-Resistant Rubrobacter radiotolerans RSPS-4.</title>
        <authorList>
            <person name="Egas C.C."/>
            <person name="Barroso C.C."/>
            <person name="Froufe H.J.C."/>
            <person name="Pacheco J.J."/>
            <person name="Albuquerque L.L."/>
            <person name="da Costa M.M.S."/>
        </authorList>
    </citation>
    <scope>NUCLEOTIDE SEQUENCE [LARGE SCALE GENOMIC DNA]</scope>
    <source>
        <strain evidence="2 3">RSPS-4</strain>
        <plasmid evidence="2 3">3</plasmid>
    </source>
</reference>
<feature type="region of interest" description="Disordered" evidence="1">
    <location>
        <begin position="1"/>
        <end position="53"/>
    </location>
</feature>
<keyword evidence="3" id="KW-1185">Reference proteome</keyword>
<evidence type="ECO:0000313" key="3">
    <source>
        <dbReference type="Proteomes" id="UP000025229"/>
    </source>
</evidence>
<evidence type="ECO:0000256" key="1">
    <source>
        <dbReference type="SAM" id="MobiDB-lite"/>
    </source>
</evidence>
<feature type="compositionally biased region" description="Basic residues" evidence="1">
    <location>
        <begin position="11"/>
        <end position="20"/>
    </location>
</feature>
<dbReference type="KEGG" id="rrd:RradSPS_3118"/>
<accession>A0A023X860</accession>
<evidence type="ECO:0000313" key="2">
    <source>
        <dbReference type="EMBL" id="AHY48401.1"/>
    </source>
</evidence>
<geneLocation type="plasmid" evidence="2">
    <name>3</name>
</geneLocation>
<sequence length="90" mass="9716">MQRASPDTRVHKSIHGRLLRQAHPNETSQPPASPQAKVPGGLDPSPARERALPGACCLTGPPLTKAPWFHDKPLLQGQLGALHPRVRPSQ</sequence>